<keyword evidence="2" id="KW-0677">Repeat</keyword>
<evidence type="ECO:0000313" key="4">
    <source>
        <dbReference type="EMBL" id="UYP46928.1"/>
    </source>
</evidence>
<reference evidence="4" key="1">
    <citation type="submission" date="2022-09" db="EMBL/GenBank/DDBJ databases">
        <title>Actin cytoskeleton and complex cell architecture in an #Asgard archaeon.</title>
        <authorList>
            <person name="Ponce Toledo R.I."/>
            <person name="Schleper C."/>
            <person name="Rodrigues Oliveira T."/>
            <person name="Wollweber F."/>
            <person name="Xu J."/>
            <person name="Rittmann S."/>
            <person name="Klingl A."/>
            <person name="Pilhofer M."/>
        </authorList>
    </citation>
    <scope>NUCLEOTIDE SEQUENCE</scope>
    <source>
        <strain evidence="4">B-35</strain>
    </source>
</reference>
<gene>
    <name evidence="4" type="ORF">NEF87_003213</name>
</gene>
<proteinExistence type="predicted"/>
<dbReference type="PROSITE" id="PS51450">
    <property type="entry name" value="LRR"/>
    <property type="match status" value="1"/>
</dbReference>
<dbReference type="PANTHER" id="PTHR48051">
    <property type="match status" value="1"/>
</dbReference>
<dbReference type="PANTHER" id="PTHR48051:SF1">
    <property type="entry name" value="RAS SUPPRESSOR PROTEIN 1"/>
    <property type="match status" value="1"/>
</dbReference>
<sequence>MKMIEKLKKAMNLEIPMVKQVLWNTYGYSCSEDKITGLGFYGQPLTEIPPDFFLFQELEVLALTNTKLPNLPQDIGYLKSLKELYLGGNLFRSIPNEVGELKKLRVLYILEDNLQQIPNTILKLSNLKELSITVPFKLDKSWNWQDLSKKGCKIYWNNKEIFQN</sequence>
<name>A0ABY6HTT4_9ARCH</name>
<accession>A0ABY6HTT4</accession>
<dbReference type="InterPro" id="IPR032675">
    <property type="entry name" value="LRR_dom_sf"/>
</dbReference>
<dbReference type="Gene3D" id="3.80.10.10">
    <property type="entry name" value="Ribonuclease Inhibitor"/>
    <property type="match status" value="1"/>
</dbReference>
<dbReference type="Pfam" id="PF23598">
    <property type="entry name" value="LRR_14"/>
    <property type="match status" value="1"/>
</dbReference>
<protein>
    <recommendedName>
        <fullName evidence="3">Disease resistance R13L4/SHOC-2-like LRR domain-containing protein</fullName>
    </recommendedName>
</protein>
<evidence type="ECO:0000256" key="2">
    <source>
        <dbReference type="ARBA" id="ARBA00022737"/>
    </source>
</evidence>
<dbReference type="InterPro" id="IPR050216">
    <property type="entry name" value="LRR_domain-containing"/>
</dbReference>
<dbReference type="InterPro" id="IPR055414">
    <property type="entry name" value="LRR_R13L4/SHOC2-like"/>
</dbReference>
<dbReference type="SUPFAM" id="SSF52058">
    <property type="entry name" value="L domain-like"/>
    <property type="match status" value="1"/>
</dbReference>
<evidence type="ECO:0000259" key="3">
    <source>
        <dbReference type="Pfam" id="PF23598"/>
    </source>
</evidence>
<evidence type="ECO:0000256" key="1">
    <source>
        <dbReference type="ARBA" id="ARBA00022614"/>
    </source>
</evidence>
<organism evidence="4 5">
    <name type="scientific">Candidatus Lokiarchaeum ossiferum</name>
    <dbReference type="NCBI Taxonomy" id="2951803"/>
    <lineage>
        <taxon>Archaea</taxon>
        <taxon>Promethearchaeati</taxon>
        <taxon>Promethearchaeota</taxon>
        <taxon>Promethearchaeia</taxon>
        <taxon>Promethearchaeales</taxon>
        <taxon>Promethearchaeaceae</taxon>
        <taxon>Candidatus Lokiarchaeum</taxon>
    </lineage>
</organism>
<dbReference type="InterPro" id="IPR001611">
    <property type="entry name" value="Leu-rich_rpt"/>
</dbReference>
<evidence type="ECO:0000313" key="5">
    <source>
        <dbReference type="Proteomes" id="UP001208689"/>
    </source>
</evidence>
<dbReference type="Proteomes" id="UP001208689">
    <property type="component" value="Chromosome"/>
</dbReference>
<keyword evidence="5" id="KW-1185">Reference proteome</keyword>
<dbReference type="EMBL" id="CP104013">
    <property type="protein sequence ID" value="UYP46928.1"/>
    <property type="molecule type" value="Genomic_DNA"/>
</dbReference>
<keyword evidence="1" id="KW-0433">Leucine-rich repeat</keyword>
<feature type="domain" description="Disease resistance R13L4/SHOC-2-like LRR" evidence="3">
    <location>
        <begin position="58"/>
        <end position="135"/>
    </location>
</feature>